<sequence length="407" mass="43119">MGSVGCLSMRSSFVASELVCARRRCAIAWMGCVWGVAVAADPARVSLCTSVGLWDGMVEGAAYSATLGIDERRDGTISFGPVDGEECVEEARVVEGGSGFSFSARAPIDPRCQGFHGSVQYAEDCEHGAGSFVNGDGSGGRMSWIREPHLTVRRDGLSAYRVWSTGYEDSGSLSFAASLIAGVASPSLEDAEDPSPRPDGRYIRLLAHPAKKTPQPGGMARLQFQLDTIDGPLVDKTRRAASFGMSCYMLALETDYGTPPLSCTSTRIHGVVYDGAERDPYGLRGLYCRSFIANVKLQGSARLGDGSFVHYEGKPERIFKIEQPLAADGTALVAGRTVARDPKVVRGRNVAMTLDGIGDVVANDRGGAIKGYRIDLYNGEGAAACRGYANPTLIGACADTQETCPGV</sequence>
<dbReference type="Gene3D" id="2.40.40.10">
    <property type="entry name" value="RlpA-like domain"/>
    <property type="match status" value="1"/>
</dbReference>
<dbReference type="InterPro" id="IPR036908">
    <property type="entry name" value="RlpA-like_sf"/>
</dbReference>
<proteinExistence type="predicted"/>
<evidence type="ECO:0000313" key="2">
    <source>
        <dbReference type="EMBL" id="OIQ78236.1"/>
    </source>
</evidence>
<dbReference type="Pfam" id="PF06725">
    <property type="entry name" value="3D"/>
    <property type="match status" value="1"/>
</dbReference>
<organism evidence="2">
    <name type="scientific">mine drainage metagenome</name>
    <dbReference type="NCBI Taxonomy" id="410659"/>
    <lineage>
        <taxon>unclassified sequences</taxon>
        <taxon>metagenomes</taxon>
        <taxon>ecological metagenomes</taxon>
    </lineage>
</organism>
<feature type="domain" description="3D" evidence="1">
    <location>
        <begin position="336"/>
        <end position="387"/>
    </location>
</feature>
<dbReference type="GO" id="GO:0009254">
    <property type="term" value="P:peptidoglycan turnover"/>
    <property type="evidence" value="ECO:0007669"/>
    <property type="project" value="InterPro"/>
</dbReference>
<protein>
    <submittedName>
        <fullName evidence="2">3D domain protein</fullName>
    </submittedName>
</protein>
<reference evidence="2" key="1">
    <citation type="submission" date="2016-10" db="EMBL/GenBank/DDBJ databases">
        <title>Sequence of Gallionella enrichment culture.</title>
        <authorList>
            <person name="Poehlein A."/>
            <person name="Muehling M."/>
            <person name="Daniel R."/>
        </authorList>
    </citation>
    <scope>NUCLEOTIDE SEQUENCE</scope>
</reference>
<gene>
    <name evidence="2" type="ORF">GALL_400610</name>
</gene>
<dbReference type="GO" id="GO:0019867">
    <property type="term" value="C:outer membrane"/>
    <property type="evidence" value="ECO:0007669"/>
    <property type="project" value="InterPro"/>
</dbReference>
<accession>A0A1J5QE56</accession>
<dbReference type="AlphaFoldDB" id="A0A1J5QE56"/>
<dbReference type="GO" id="GO:0004553">
    <property type="term" value="F:hydrolase activity, hydrolyzing O-glycosyl compounds"/>
    <property type="evidence" value="ECO:0007669"/>
    <property type="project" value="InterPro"/>
</dbReference>
<dbReference type="InterPro" id="IPR010611">
    <property type="entry name" value="3D_dom"/>
</dbReference>
<dbReference type="EMBL" id="MLJW01001441">
    <property type="protein sequence ID" value="OIQ78236.1"/>
    <property type="molecule type" value="Genomic_DNA"/>
</dbReference>
<name>A0A1J5QE56_9ZZZZ</name>
<dbReference type="SUPFAM" id="SSF50685">
    <property type="entry name" value="Barwin-like endoglucanases"/>
    <property type="match status" value="1"/>
</dbReference>
<comment type="caution">
    <text evidence="2">The sequence shown here is derived from an EMBL/GenBank/DDBJ whole genome shotgun (WGS) entry which is preliminary data.</text>
</comment>
<evidence type="ECO:0000259" key="1">
    <source>
        <dbReference type="Pfam" id="PF06725"/>
    </source>
</evidence>